<dbReference type="PANTHER" id="PTHR24379">
    <property type="entry name" value="KRAB AND ZINC FINGER DOMAIN-CONTAINING"/>
    <property type="match status" value="1"/>
</dbReference>
<keyword evidence="3" id="KW-0677">Repeat</keyword>
<reference evidence="14" key="3">
    <citation type="journal article" date="2016" name="Gigascience">
        <title>De novo construction of an expanded transcriptome assembly for the western tarnished plant bug, Lygus hesperus.</title>
        <authorList>
            <person name="Tassone E.E."/>
            <person name="Geib S.M."/>
            <person name="Hall B."/>
            <person name="Fabrick J.A."/>
            <person name="Brent C.S."/>
            <person name="Hull J.J."/>
        </authorList>
    </citation>
    <scope>NUCLEOTIDE SEQUENCE</scope>
</reference>
<accession>A0A0A9WHE2</accession>
<evidence type="ECO:0000259" key="12">
    <source>
        <dbReference type="PROSITE" id="PS51915"/>
    </source>
</evidence>
<dbReference type="Gene3D" id="3.40.1800.20">
    <property type="match status" value="1"/>
</dbReference>
<feature type="domain" description="C2H2-type" evidence="11">
    <location>
        <begin position="381"/>
        <end position="408"/>
    </location>
</feature>
<dbReference type="SMART" id="SM00355">
    <property type="entry name" value="ZnF_C2H2"/>
    <property type="match status" value="10"/>
</dbReference>
<evidence type="ECO:0000256" key="10">
    <source>
        <dbReference type="SAM" id="MobiDB-lite"/>
    </source>
</evidence>
<evidence type="ECO:0000256" key="3">
    <source>
        <dbReference type="ARBA" id="ARBA00022737"/>
    </source>
</evidence>
<evidence type="ECO:0000313" key="13">
    <source>
        <dbReference type="EMBL" id="JAG07179.1"/>
    </source>
</evidence>
<feature type="binding site" evidence="9">
    <location>
        <position position="69"/>
    </location>
    <ligand>
        <name>Zn(2+)</name>
        <dbReference type="ChEBI" id="CHEBI:29105"/>
    </ligand>
</feature>
<dbReference type="PANTHER" id="PTHR24379:SF127">
    <property type="entry name" value="BLOODY FINGERS-RELATED"/>
    <property type="match status" value="1"/>
</dbReference>
<name>A0A0A9WHE2_LYGHE</name>
<feature type="binding site" evidence="9">
    <location>
        <position position="26"/>
    </location>
    <ligand>
        <name>Zn(2+)</name>
        <dbReference type="ChEBI" id="CHEBI:29105"/>
    </ligand>
</feature>
<gene>
    <name evidence="14" type="primary">ZNF836</name>
    <name evidence="13" type="ORF">CM83_82185</name>
    <name evidence="14" type="ORF">g.17446</name>
</gene>
<feature type="binding site" evidence="9">
    <location>
        <position position="72"/>
    </location>
    <ligand>
        <name>Zn(2+)</name>
        <dbReference type="ChEBI" id="CHEBI:29105"/>
    </ligand>
</feature>
<evidence type="ECO:0000256" key="6">
    <source>
        <dbReference type="ARBA" id="ARBA00023125"/>
    </source>
</evidence>
<keyword evidence="2 9" id="KW-0479">Metal-binding</keyword>
<keyword evidence="6" id="KW-0238">DNA-binding</keyword>
<evidence type="ECO:0000313" key="14">
    <source>
        <dbReference type="EMBL" id="JAQ12520.1"/>
    </source>
</evidence>
<dbReference type="SUPFAM" id="SSF57716">
    <property type="entry name" value="Glucocorticoid receptor-like (DNA-binding domain)"/>
    <property type="match status" value="1"/>
</dbReference>
<dbReference type="GO" id="GO:0008270">
    <property type="term" value="F:zinc ion binding"/>
    <property type="evidence" value="ECO:0007669"/>
    <property type="project" value="UniProtKB-UniRule"/>
</dbReference>
<reference evidence="13" key="1">
    <citation type="journal article" date="2014" name="PLoS ONE">
        <title>Transcriptome-Based Identification of ABC Transporters in the Western Tarnished Plant Bug Lygus hesperus.</title>
        <authorList>
            <person name="Hull J.J."/>
            <person name="Chaney K."/>
            <person name="Geib S.M."/>
            <person name="Fabrick J.A."/>
            <person name="Brent C.S."/>
            <person name="Walsh D."/>
            <person name="Lavine L.C."/>
        </authorList>
    </citation>
    <scope>NUCLEOTIDE SEQUENCE</scope>
</reference>
<feature type="region of interest" description="Disordered" evidence="10">
    <location>
        <begin position="479"/>
        <end position="499"/>
    </location>
</feature>
<dbReference type="Gene3D" id="3.30.160.60">
    <property type="entry name" value="Classic Zinc Finger"/>
    <property type="match status" value="7"/>
</dbReference>
<keyword evidence="5 9" id="KW-0862">Zinc</keyword>
<dbReference type="SUPFAM" id="SSF57667">
    <property type="entry name" value="beta-beta-alpha zinc fingers"/>
    <property type="match status" value="5"/>
</dbReference>
<keyword evidence="4 8" id="KW-0863">Zinc-finger</keyword>
<sequence>MDTGCYMELGNTSYVSQDPSGHCRTCGNGHEYYIQIYSDAGKTHELADKINRHLPIMVSESDTLPTQICYQCASTLLAYNDLIEVCLNAEKRFHCLYGYDNDRIPLSSKLDEGEHFRDKNDIVQHKSQESIVNRTSCSNDDKSRVGETQDQVCSHEDHKCEQREFDQFEDSDDAEVDGAEDDGENDFDDGGVIKKRRRKKDSISKCSICGRIFQFVEYLRTHLLSHSENRPHLCRICGATFKRKDHVNHHRKTVHMHHPDVLRELEERGEGHLTCDQCGEVKPTKHLMLLHKRKHSICSRCDVCGESFNLPALLKEHMISLHTKLHVPCSICGEEMQSGRQLFLHKQKHFTSFICDVCGKSFAQQSSLRTHMVVHSDEKPYSCDECGKSFKLRVRLQLHKQSHTDNRPFACTLCKDKRFKTRTALVVHNNMHNDTRPYPCPHCSFRARKNSDLVCHIRTHTGEKPYKCEVCGRGFAQAGDMRKHRSTHERHKFDCNKPQ</sequence>
<dbReference type="PROSITE" id="PS51915">
    <property type="entry name" value="ZAD"/>
    <property type="match status" value="1"/>
</dbReference>
<dbReference type="GO" id="GO:0005634">
    <property type="term" value="C:nucleus"/>
    <property type="evidence" value="ECO:0007669"/>
    <property type="project" value="UniProtKB-SubCell"/>
</dbReference>
<dbReference type="FunFam" id="3.30.160.60:FF:001009">
    <property type="entry name" value="Zinc finger protein 26"/>
    <property type="match status" value="1"/>
</dbReference>
<dbReference type="AlphaFoldDB" id="A0A0A9WHE2"/>
<dbReference type="EMBL" id="GDHC01006109">
    <property type="protein sequence ID" value="JAQ12520.1"/>
    <property type="molecule type" value="Transcribed_RNA"/>
</dbReference>
<evidence type="ECO:0000256" key="5">
    <source>
        <dbReference type="ARBA" id="ARBA00022833"/>
    </source>
</evidence>
<evidence type="ECO:0000256" key="2">
    <source>
        <dbReference type="ARBA" id="ARBA00022723"/>
    </source>
</evidence>
<dbReference type="PROSITE" id="PS50157">
    <property type="entry name" value="ZINC_FINGER_C2H2_2"/>
    <property type="match status" value="8"/>
</dbReference>
<dbReference type="FunFam" id="3.30.160.60:FF:000145">
    <property type="entry name" value="Zinc finger protein 574"/>
    <property type="match status" value="1"/>
</dbReference>
<dbReference type="InterPro" id="IPR036236">
    <property type="entry name" value="Znf_C2H2_sf"/>
</dbReference>
<dbReference type="PROSITE" id="PS00028">
    <property type="entry name" value="ZINC_FINGER_C2H2_1"/>
    <property type="match status" value="6"/>
</dbReference>
<feature type="domain" description="C2H2-type" evidence="11">
    <location>
        <begin position="299"/>
        <end position="323"/>
    </location>
</feature>
<dbReference type="SMART" id="SM00868">
    <property type="entry name" value="zf-AD"/>
    <property type="match status" value="1"/>
</dbReference>
<proteinExistence type="predicted"/>
<evidence type="ECO:0000256" key="4">
    <source>
        <dbReference type="ARBA" id="ARBA00022771"/>
    </source>
</evidence>
<evidence type="ECO:0000256" key="7">
    <source>
        <dbReference type="ARBA" id="ARBA00023242"/>
    </source>
</evidence>
<feature type="compositionally biased region" description="Acidic residues" evidence="10">
    <location>
        <begin position="168"/>
        <end position="189"/>
    </location>
</feature>
<dbReference type="InterPro" id="IPR013087">
    <property type="entry name" value="Znf_C2H2_type"/>
</dbReference>
<organism evidence="13">
    <name type="scientific">Lygus hesperus</name>
    <name type="common">Western plant bug</name>
    <dbReference type="NCBI Taxonomy" id="30085"/>
    <lineage>
        <taxon>Eukaryota</taxon>
        <taxon>Metazoa</taxon>
        <taxon>Ecdysozoa</taxon>
        <taxon>Arthropoda</taxon>
        <taxon>Hexapoda</taxon>
        <taxon>Insecta</taxon>
        <taxon>Pterygota</taxon>
        <taxon>Neoptera</taxon>
        <taxon>Paraneoptera</taxon>
        <taxon>Hemiptera</taxon>
        <taxon>Heteroptera</taxon>
        <taxon>Panheteroptera</taxon>
        <taxon>Cimicomorpha</taxon>
        <taxon>Miridae</taxon>
        <taxon>Mirini</taxon>
        <taxon>Lygus</taxon>
    </lineage>
</organism>
<feature type="domain" description="C2H2-type" evidence="11">
    <location>
        <begin position="232"/>
        <end position="260"/>
    </location>
</feature>
<reference evidence="13" key="2">
    <citation type="submission" date="2014-07" db="EMBL/GenBank/DDBJ databases">
        <authorList>
            <person name="Hull J."/>
        </authorList>
    </citation>
    <scope>NUCLEOTIDE SEQUENCE</scope>
</reference>
<feature type="domain" description="ZAD" evidence="12">
    <location>
        <begin position="21"/>
        <end position="96"/>
    </location>
</feature>
<feature type="binding site" evidence="9">
    <location>
        <position position="23"/>
    </location>
    <ligand>
        <name>Zn(2+)</name>
        <dbReference type="ChEBI" id="CHEBI:29105"/>
    </ligand>
</feature>
<dbReference type="FunFam" id="3.30.160.60:FF:000557">
    <property type="entry name" value="zinc finger and SCAN domain-containing protein 29"/>
    <property type="match status" value="1"/>
</dbReference>
<dbReference type="InterPro" id="IPR012934">
    <property type="entry name" value="Znf_AD"/>
</dbReference>
<evidence type="ECO:0000259" key="11">
    <source>
        <dbReference type="PROSITE" id="PS50157"/>
    </source>
</evidence>
<dbReference type="Pfam" id="PF07776">
    <property type="entry name" value="zf-AD"/>
    <property type="match status" value="1"/>
</dbReference>
<keyword evidence="7" id="KW-0539">Nucleus</keyword>
<evidence type="ECO:0000256" key="8">
    <source>
        <dbReference type="PROSITE-ProRule" id="PRU00042"/>
    </source>
</evidence>
<feature type="domain" description="C2H2-type" evidence="11">
    <location>
        <begin position="353"/>
        <end position="380"/>
    </location>
</feature>
<feature type="domain" description="C2H2-type" evidence="11">
    <location>
        <begin position="204"/>
        <end position="231"/>
    </location>
</feature>
<feature type="domain" description="C2H2-type" evidence="11">
    <location>
        <begin position="438"/>
        <end position="465"/>
    </location>
</feature>
<feature type="domain" description="C2H2-type" evidence="11">
    <location>
        <begin position="466"/>
        <end position="493"/>
    </location>
</feature>
<dbReference type="EMBL" id="GBHO01036425">
    <property type="protein sequence ID" value="JAG07179.1"/>
    <property type="molecule type" value="Transcribed_RNA"/>
</dbReference>
<comment type="subcellular location">
    <subcellularLocation>
        <location evidence="1">Nucleus</location>
    </subcellularLocation>
</comment>
<protein>
    <submittedName>
        <fullName evidence="14">Zinc finger protein 836</fullName>
    </submittedName>
</protein>
<dbReference type="FunFam" id="3.30.160.60:FF:000161">
    <property type="entry name" value="Zinc finger protein 366"/>
    <property type="match status" value="1"/>
</dbReference>
<evidence type="ECO:0000256" key="1">
    <source>
        <dbReference type="ARBA" id="ARBA00004123"/>
    </source>
</evidence>
<feature type="region of interest" description="Disordered" evidence="10">
    <location>
        <begin position="168"/>
        <end position="191"/>
    </location>
</feature>
<dbReference type="GO" id="GO:0000977">
    <property type="term" value="F:RNA polymerase II transcription regulatory region sequence-specific DNA binding"/>
    <property type="evidence" value="ECO:0007669"/>
    <property type="project" value="TreeGrafter"/>
</dbReference>
<evidence type="ECO:0000256" key="9">
    <source>
        <dbReference type="PROSITE-ProRule" id="PRU01263"/>
    </source>
</evidence>
<dbReference type="Pfam" id="PF00096">
    <property type="entry name" value="zf-C2H2"/>
    <property type="match status" value="4"/>
</dbReference>
<dbReference type="GO" id="GO:0000981">
    <property type="term" value="F:DNA-binding transcription factor activity, RNA polymerase II-specific"/>
    <property type="evidence" value="ECO:0007669"/>
    <property type="project" value="TreeGrafter"/>
</dbReference>
<feature type="domain" description="C2H2-type" evidence="11">
    <location>
        <begin position="409"/>
        <end position="437"/>
    </location>
</feature>